<evidence type="ECO:0000313" key="2">
    <source>
        <dbReference type="EMBL" id="KAJ3046901.1"/>
    </source>
</evidence>
<name>A0AAD5X1G6_9FUNG</name>
<dbReference type="AlphaFoldDB" id="A0AAD5X1G6"/>
<feature type="region of interest" description="Disordered" evidence="1">
    <location>
        <begin position="83"/>
        <end position="111"/>
    </location>
</feature>
<protein>
    <submittedName>
        <fullName evidence="2">Uncharacterized protein</fullName>
    </submittedName>
</protein>
<dbReference type="EMBL" id="JADGJD010001069">
    <property type="protein sequence ID" value="KAJ3046901.1"/>
    <property type="molecule type" value="Genomic_DNA"/>
</dbReference>
<feature type="non-terminal residue" evidence="2">
    <location>
        <position position="111"/>
    </location>
</feature>
<organism evidence="2 3">
    <name type="scientific">Rhizophlyctis rosea</name>
    <dbReference type="NCBI Taxonomy" id="64517"/>
    <lineage>
        <taxon>Eukaryota</taxon>
        <taxon>Fungi</taxon>
        <taxon>Fungi incertae sedis</taxon>
        <taxon>Chytridiomycota</taxon>
        <taxon>Chytridiomycota incertae sedis</taxon>
        <taxon>Chytridiomycetes</taxon>
        <taxon>Rhizophlyctidales</taxon>
        <taxon>Rhizophlyctidaceae</taxon>
        <taxon>Rhizophlyctis</taxon>
    </lineage>
</organism>
<keyword evidence="3" id="KW-1185">Reference proteome</keyword>
<evidence type="ECO:0000313" key="3">
    <source>
        <dbReference type="Proteomes" id="UP001212841"/>
    </source>
</evidence>
<gene>
    <name evidence="2" type="ORF">HK097_000412</name>
</gene>
<reference evidence="2" key="1">
    <citation type="submission" date="2020-05" db="EMBL/GenBank/DDBJ databases">
        <title>Phylogenomic resolution of chytrid fungi.</title>
        <authorList>
            <person name="Stajich J.E."/>
            <person name="Amses K."/>
            <person name="Simmons R."/>
            <person name="Seto K."/>
            <person name="Myers J."/>
            <person name="Bonds A."/>
            <person name="Quandt C.A."/>
            <person name="Barry K."/>
            <person name="Liu P."/>
            <person name="Grigoriev I."/>
            <person name="Longcore J.E."/>
            <person name="James T.Y."/>
        </authorList>
    </citation>
    <scope>NUCLEOTIDE SEQUENCE</scope>
    <source>
        <strain evidence="2">JEL0318</strain>
    </source>
</reference>
<dbReference type="Proteomes" id="UP001212841">
    <property type="component" value="Unassembled WGS sequence"/>
</dbReference>
<accession>A0AAD5X1G6</accession>
<feature type="region of interest" description="Disordered" evidence="1">
    <location>
        <begin position="15"/>
        <end position="38"/>
    </location>
</feature>
<sequence length="111" mass="12286">MPTNIQPILRLTDPVFRGEIPPPIKKPKNSKRPAPTRTIAPTSIEATLAHLEKMKREKRLDDDWEERAAKEDEALLRRSGVVVGEEGSVSGESEVPTISGFGKPGTKKAFR</sequence>
<comment type="caution">
    <text evidence="2">The sequence shown here is derived from an EMBL/GenBank/DDBJ whole genome shotgun (WGS) entry which is preliminary data.</text>
</comment>
<evidence type="ECO:0000256" key="1">
    <source>
        <dbReference type="SAM" id="MobiDB-lite"/>
    </source>
</evidence>
<feature type="compositionally biased region" description="Low complexity" evidence="1">
    <location>
        <begin position="83"/>
        <end position="95"/>
    </location>
</feature>
<proteinExistence type="predicted"/>